<feature type="region of interest" description="Disordered" evidence="1">
    <location>
        <begin position="33"/>
        <end position="203"/>
    </location>
</feature>
<evidence type="ECO:0000313" key="3">
    <source>
        <dbReference type="Proteomes" id="UP000242875"/>
    </source>
</evidence>
<feature type="compositionally biased region" description="Polar residues" evidence="1">
    <location>
        <begin position="71"/>
        <end position="86"/>
    </location>
</feature>
<dbReference type="AlphaFoldDB" id="A0A261XYG4"/>
<feature type="compositionally biased region" description="Polar residues" evidence="1">
    <location>
        <begin position="137"/>
        <end position="152"/>
    </location>
</feature>
<comment type="caution">
    <text evidence="2">The sequence shown here is derived from an EMBL/GenBank/DDBJ whole genome shotgun (WGS) entry which is preliminary data.</text>
</comment>
<feature type="compositionally biased region" description="Polar residues" evidence="1">
    <location>
        <begin position="94"/>
        <end position="111"/>
    </location>
</feature>
<protein>
    <submittedName>
        <fullName evidence="2">Uncharacterized protein</fullName>
    </submittedName>
</protein>
<dbReference type="Proteomes" id="UP000242875">
    <property type="component" value="Unassembled WGS sequence"/>
</dbReference>
<gene>
    <name evidence="2" type="ORF">BZG36_03600</name>
</gene>
<organism evidence="2 3">
    <name type="scientific">Bifiguratus adelaidae</name>
    <dbReference type="NCBI Taxonomy" id="1938954"/>
    <lineage>
        <taxon>Eukaryota</taxon>
        <taxon>Fungi</taxon>
        <taxon>Fungi incertae sedis</taxon>
        <taxon>Mucoromycota</taxon>
        <taxon>Mucoromycotina</taxon>
        <taxon>Endogonomycetes</taxon>
        <taxon>Endogonales</taxon>
        <taxon>Endogonales incertae sedis</taxon>
        <taxon>Bifiguratus</taxon>
    </lineage>
</organism>
<evidence type="ECO:0000256" key="1">
    <source>
        <dbReference type="SAM" id="MobiDB-lite"/>
    </source>
</evidence>
<dbReference type="EMBL" id="MVBO01000086">
    <property type="protein sequence ID" value="OZJ03416.1"/>
    <property type="molecule type" value="Genomic_DNA"/>
</dbReference>
<feature type="region of interest" description="Disordered" evidence="1">
    <location>
        <begin position="275"/>
        <end position="315"/>
    </location>
</feature>
<name>A0A261XYG4_9FUNG</name>
<sequence>MRTRLELAKFKAVNGLQDSDFDSLEARYAREQVRWSGKGALKREHSSSDGNSSLHDDSLFNGMASAPAWLNPTQIRRTPATPSIQSRSRHQPPATASGTFPHNARMPQSPSAAHLDDHRAKKRGRKPKTQEGVSMRVSPSSSTLRQSPASSSDSRERTPASSSRPLFWMDANTTDEVKQGQKRAVSPSGKATKQMERVQQTPTYDDQDAANLLVLLHNSPSVDFASKSKGSDSRHKEKSGERRTFQSVTSQSDSPVLAPIKKIQAKNEKIHELSMPENAVAPHDSPGQKENAPLGAQESVHSKSAIPVSNLLEKENAGEPIKLMELDMPEQTHIV</sequence>
<reference evidence="2 3" key="1">
    <citation type="journal article" date="2017" name="Mycologia">
        <title>Bifiguratus adelaidae, gen. et sp. nov., a new member of Mucoromycotina in endophytic and soil-dwelling habitats.</title>
        <authorList>
            <person name="Torres-Cruz T.J."/>
            <person name="Billingsley Tobias T.L."/>
            <person name="Almatruk M."/>
            <person name="Hesse C."/>
            <person name="Kuske C.R."/>
            <person name="Desiro A."/>
            <person name="Benucci G.M."/>
            <person name="Bonito G."/>
            <person name="Stajich J.E."/>
            <person name="Dunlap C."/>
            <person name="Arnold A.E."/>
            <person name="Porras-Alfaro A."/>
        </authorList>
    </citation>
    <scope>NUCLEOTIDE SEQUENCE [LARGE SCALE GENOMIC DNA]</scope>
    <source>
        <strain evidence="2 3">AZ0501</strain>
    </source>
</reference>
<feature type="region of interest" description="Disordered" evidence="1">
    <location>
        <begin position="222"/>
        <end position="255"/>
    </location>
</feature>
<feature type="compositionally biased region" description="Basic and acidic residues" evidence="1">
    <location>
        <begin position="229"/>
        <end position="244"/>
    </location>
</feature>
<accession>A0A261XYG4</accession>
<feature type="compositionally biased region" description="Polar residues" evidence="1">
    <location>
        <begin position="245"/>
        <end position="254"/>
    </location>
</feature>
<proteinExistence type="predicted"/>
<evidence type="ECO:0000313" key="2">
    <source>
        <dbReference type="EMBL" id="OZJ03416.1"/>
    </source>
</evidence>
<keyword evidence="3" id="KW-1185">Reference proteome</keyword>